<organism evidence="1 2">
    <name type="scientific">Choristoneura fumiferana</name>
    <name type="common">Spruce budworm moth</name>
    <name type="synonym">Archips fumiferana</name>
    <dbReference type="NCBI Taxonomy" id="7141"/>
    <lineage>
        <taxon>Eukaryota</taxon>
        <taxon>Metazoa</taxon>
        <taxon>Ecdysozoa</taxon>
        <taxon>Arthropoda</taxon>
        <taxon>Hexapoda</taxon>
        <taxon>Insecta</taxon>
        <taxon>Pterygota</taxon>
        <taxon>Neoptera</taxon>
        <taxon>Endopterygota</taxon>
        <taxon>Lepidoptera</taxon>
        <taxon>Glossata</taxon>
        <taxon>Ditrysia</taxon>
        <taxon>Tortricoidea</taxon>
        <taxon>Tortricidae</taxon>
        <taxon>Tortricinae</taxon>
        <taxon>Choristoneura</taxon>
    </lineage>
</organism>
<accession>A0ACC0JRN1</accession>
<evidence type="ECO:0000313" key="2">
    <source>
        <dbReference type="Proteomes" id="UP001064048"/>
    </source>
</evidence>
<comment type="caution">
    <text evidence="1">The sequence shown here is derived from an EMBL/GenBank/DDBJ whole genome shotgun (WGS) entry which is preliminary data.</text>
</comment>
<keyword evidence="2" id="KW-1185">Reference proteome</keyword>
<name>A0ACC0JRN1_CHOFU</name>
<reference evidence="1 2" key="1">
    <citation type="journal article" date="2022" name="Genome Biol. Evol.">
        <title>The Spruce Budworm Genome: Reconstructing the Evolutionary History of Antifreeze Proteins.</title>
        <authorList>
            <person name="Beliveau C."/>
            <person name="Gagne P."/>
            <person name="Picq S."/>
            <person name="Vernygora O."/>
            <person name="Keeling C.I."/>
            <person name="Pinkney K."/>
            <person name="Doucet D."/>
            <person name="Wen F."/>
            <person name="Johnston J.S."/>
            <person name="Maaroufi H."/>
            <person name="Boyle B."/>
            <person name="Laroche J."/>
            <person name="Dewar K."/>
            <person name="Juretic N."/>
            <person name="Blackburn G."/>
            <person name="Nisole A."/>
            <person name="Brunet B."/>
            <person name="Brandao M."/>
            <person name="Lumley L."/>
            <person name="Duan J."/>
            <person name="Quan G."/>
            <person name="Lucarotti C.J."/>
            <person name="Roe A.D."/>
            <person name="Sperling F.A.H."/>
            <person name="Levesque R.C."/>
            <person name="Cusson M."/>
        </authorList>
    </citation>
    <scope>NUCLEOTIDE SEQUENCE [LARGE SCALE GENOMIC DNA]</scope>
    <source>
        <strain evidence="1">Glfc:IPQL:Cfum</strain>
    </source>
</reference>
<protein>
    <submittedName>
        <fullName evidence="1">Uncharacterized protein</fullName>
    </submittedName>
</protein>
<dbReference type="Proteomes" id="UP001064048">
    <property type="component" value="Chromosome 26"/>
</dbReference>
<gene>
    <name evidence="1" type="ORF">MSG28_014405</name>
</gene>
<proteinExistence type="predicted"/>
<evidence type="ECO:0000313" key="1">
    <source>
        <dbReference type="EMBL" id="KAI8426699.1"/>
    </source>
</evidence>
<sequence length="281" mass="31762">MCGITFEIYHELCGEGKHREETCTDLRSNSMVRVKFPIRTGPAWELWPKPSCYERRPVPSSGTIVYTFKAVRKGSAVIGIRGSNVIVLAVEKKSVAKLQEERTEKKIVPLDEHVVLAFAGLRADARVITRSQIECQSHRLTGDPATIEYVTRYIASMKQQYTQSNGRRPFGISCLIGGFDSRRLYFRYAIFILQASSAGRYDKTTREFLEKNYTPEAVATDKGTIKLAIRTLLEIVQSGQRNIEVAVLKMAQPVRMLEQDAINAVAREIEQEKADAEKNKK</sequence>
<dbReference type="EMBL" id="CM046126">
    <property type="protein sequence ID" value="KAI8426699.1"/>
    <property type="molecule type" value="Genomic_DNA"/>
</dbReference>